<evidence type="ECO:0000313" key="9">
    <source>
        <dbReference type="Proteomes" id="UP000250354"/>
    </source>
</evidence>
<dbReference type="GeneID" id="89334372"/>
<proteinExistence type="predicted"/>
<dbReference type="Proteomes" id="UP000250354">
    <property type="component" value="Chromosome"/>
</dbReference>
<keyword evidence="9" id="KW-1185">Reference proteome</keyword>
<sequence length="970" mass="109706">MIRLFQLGQNKCFTKLKFEQGEIMKTKYFPLATASLVLTALLANEVTVSAQETAPANYTVESNNEVSKEANAANLPTEGNSVSVSDEKATSPSATENEINNHDSSANEEASRPLTRYEKNIKYAEEYTEANKDAILKSYNENKAKLPNTVIVNYPEDIHENIKYYEKENKVVTNDVSKDIEIKELKKDYLDLNQKLDSDLLLESELHLSQKDVKEKTMNAVRVLRAHMWDIDHGLNALENVYDPKTGEKIEGVWVKGERLTERAHAAGINTKEDYINSIQWDRDLEDTAIQNLAEIVNRYGFYENENFNYSKPDSNKFSIVDNFFNLENKSDFNFENLLLNNFIYPKINEHNKKRGNYNPNEYKSIGNIINLLLDPYNKSLALASNIRWNGYSNIVALASPTPSKNNSSSDYTGLKIAIVNGDHNRVENYEVTLPDKLYENTSRKLNIHVGFSNAEKQKIYGYTFNGKITSMNPEILEIDDQGIIHAKQAGVTDIILSINGIVQRKKLEVLPRPNAKDTIYYDVESHYEDTEYRANPKMQLGEEKVIQEYKPDINYYVDRLIKDKNGIIEVQTEKFLTIPGSKKIIEYGTKELEEKHPEKVEPEVPDEKPANEAKPEENNSPNNSIGVIFGRPYENNPGYIELLPGYYVQLEPEHEDQTIRINEKEFETEIRTSKDLRAGEYRIIQQGQNAYIALTNRVYKDHLGNVLKTQELGRQRVEGKPLIIEVGVESNGQPTASIDEPETTMPSNDNSNNKKKLPEHELEDNSSPSTEHKPVEEISIHVDSTSDNKEVHDREGENNSSSSTIIKPLEENSIKVSPTLDSRVEETSTSSISKEFPRSVGSAKIEGDSIDLVTPEVAKIDETRGEERVLAPSDTISKHLSKKSPKEHLSAPLSNSEIHSSTKGQDANNPVLATYTKDIYEDSQNYRHAQQVASKLPATGTMDNKLSLAIGLTTVLTGLLSFKVSRRRN</sequence>
<dbReference type="InterPro" id="IPR011098">
    <property type="entry name" value="G5_dom"/>
</dbReference>
<dbReference type="AlphaFoldDB" id="A0A9Q4DG04"/>
<dbReference type="RefSeq" id="WP_111818485.1">
    <property type="nucleotide sequence ID" value="NZ_CAJHLG010000003.1"/>
</dbReference>
<dbReference type="EMBL" id="JAOTMY010000002">
    <property type="protein sequence ID" value="MCY3087519.1"/>
    <property type="molecule type" value="Genomic_DNA"/>
</dbReference>
<feature type="compositionally biased region" description="Basic and acidic residues" evidence="5">
    <location>
        <begin position="594"/>
        <end position="618"/>
    </location>
</feature>
<feature type="compositionally biased region" description="Basic and acidic residues" evidence="5">
    <location>
        <begin position="771"/>
        <end position="798"/>
    </location>
</feature>
<keyword evidence="3" id="KW-0732">Signal</keyword>
<reference evidence="8" key="3">
    <citation type="submission" date="2024-02" db="EMBL/GenBank/DDBJ databases">
        <authorList>
            <person name="Choi B."/>
        </authorList>
    </citation>
    <scope>NUCLEOTIDE SEQUENCE</scope>
    <source>
        <strain evidence="8">UMB1016</strain>
    </source>
</reference>
<feature type="compositionally biased region" description="Polar residues" evidence="5">
    <location>
        <begin position="893"/>
        <end position="909"/>
    </location>
</feature>
<feature type="region of interest" description="Disordered" evidence="5">
    <location>
        <begin position="594"/>
        <end position="626"/>
    </location>
</feature>
<evidence type="ECO:0000256" key="3">
    <source>
        <dbReference type="ARBA" id="ARBA00022729"/>
    </source>
</evidence>
<evidence type="ECO:0000259" key="6">
    <source>
        <dbReference type="PROSITE" id="PS50847"/>
    </source>
</evidence>
<dbReference type="InterPro" id="IPR019931">
    <property type="entry name" value="LPXTG_anchor"/>
</dbReference>
<evidence type="ECO:0000256" key="1">
    <source>
        <dbReference type="ARBA" id="ARBA00022512"/>
    </source>
</evidence>
<keyword evidence="4" id="KW-0572">Peptidoglycan-anchor</keyword>
<name>A0A9Q4DG04_9LACT</name>
<dbReference type="Proteomes" id="UP001069047">
    <property type="component" value="Unassembled WGS sequence"/>
</dbReference>
<protein>
    <submittedName>
        <fullName evidence="7">LPXTG cell wall anchor domain-containing protein</fullName>
    </submittedName>
</protein>
<evidence type="ECO:0000313" key="7">
    <source>
        <dbReference type="EMBL" id="MCY3087519.1"/>
    </source>
</evidence>
<organism evidence="7 10">
    <name type="scientific">Aerococcus mictus</name>
    <dbReference type="NCBI Taxonomy" id="2976810"/>
    <lineage>
        <taxon>Bacteria</taxon>
        <taxon>Bacillati</taxon>
        <taxon>Bacillota</taxon>
        <taxon>Bacilli</taxon>
        <taxon>Lactobacillales</taxon>
        <taxon>Aerococcaceae</taxon>
        <taxon>Aerococcus</taxon>
    </lineage>
</organism>
<feature type="domain" description="Gram-positive cocci surface proteins LPxTG" evidence="6">
    <location>
        <begin position="937"/>
        <end position="970"/>
    </location>
</feature>
<evidence type="ECO:0000313" key="8">
    <source>
        <dbReference type="EMBL" id="WWC53954.1"/>
    </source>
</evidence>
<feature type="compositionally biased region" description="Polar residues" evidence="5">
    <location>
        <begin position="77"/>
        <end position="108"/>
    </location>
</feature>
<reference evidence="7" key="2">
    <citation type="submission" date="2022-09" db="EMBL/GenBank/DDBJ databases">
        <title>Aerococcus urinae taxonomy study.</title>
        <authorList>
            <person name="Christensen J."/>
            <person name="Senneby E."/>
        </authorList>
    </citation>
    <scope>NUCLEOTIDE SEQUENCE</scope>
    <source>
        <strain evidence="7">LUND-41-B12</strain>
    </source>
</reference>
<feature type="region of interest" description="Disordered" evidence="5">
    <location>
        <begin position="725"/>
        <end position="836"/>
    </location>
</feature>
<feature type="region of interest" description="Disordered" evidence="5">
    <location>
        <begin position="70"/>
        <end position="113"/>
    </location>
</feature>
<gene>
    <name evidence="8" type="ORF">DBT44_0005995</name>
    <name evidence="7" type="ORF">ODY61_05220</name>
</gene>
<evidence type="ECO:0000313" key="10">
    <source>
        <dbReference type="Proteomes" id="UP001069047"/>
    </source>
</evidence>
<dbReference type="NCBIfam" id="TIGR01167">
    <property type="entry name" value="LPXTG_anchor"/>
    <property type="match status" value="1"/>
</dbReference>
<evidence type="ECO:0000256" key="2">
    <source>
        <dbReference type="ARBA" id="ARBA00022525"/>
    </source>
</evidence>
<feature type="region of interest" description="Disordered" evidence="5">
    <location>
        <begin position="880"/>
        <end position="910"/>
    </location>
</feature>
<accession>A0A9Q4DG04</accession>
<dbReference type="SMART" id="SM01208">
    <property type="entry name" value="G5"/>
    <property type="match status" value="2"/>
</dbReference>
<keyword evidence="2" id="KW-0964">Secreted</keyword>
<dbReference type="Gene3D" id="2.20.230.30">
    <property type="match status" value="1"/>
</dbReference>
<reference evidence="8 9" key="1">
    <citation type="journal article" date="2020" name="J. Bacteriol.">
        <title>Aerococcus urinae Isolated from Women with Lower Urinary Tract Symptoms: In Vitro Aggregation and Genome Analysis.</title>
        <authorList>
            <person name="Hilt E.E."/>
            <person name="Putonti C."/>
            <person name="Thomas-White K."/>
            <person name="Lewis A.L."/>
            <person name="Visick K.L."/>
            <person name="Gilbert N.M."/>
            <person name="Wolfe A.J."/>
        </authorList>
    </citation>
    <scope>NUCLEOTIDE SEQUENCE [LARGE SCALE GENOMIC DNA]</scope>
    <source>
        <strain evidence="8 9">UMB1016</strain>
    </source>
</reference>
<evidence type="ECO:0000256" key="5">
    <source>
        <dbReference type="SAM" id="MobiDB-lite"/>
    </source>
</evidence>
<dbReference type="EMBL" id="CP145132">
    <property type="protein sequence ID" value="WWC53954.1"/>
    <property type="molecule type" value="Genomic_DNA"/>
</dbReference>
<evidence type="ECO:0000256" key="4">
    <source>
        <dbReference type="ARBA" id="ARBA00023088"/>
    </source>
</evidence>
<keyword evidence="1" id="KW-0134">Cell wall</keyword>
<dbReference type="PROSITE" id="PS50847">
    <property type="entry name" value="GRAM_POS_ANCHORING"/>
    <property type="match status" value="1"/>
</dbReference>